<proteinExistence type="predicted"/>
<dbReference type="EMBL" id="JAFBDQ010000003">
    <property type="protein sequence ID" value="MBM7555937.1"/>
    <property type="molecule type" value="Genomic_DNA"/>
</dbReference>
<dbReference type="AlphaFoldDB" id="A0A939BNR5"/>
<sequence length="53" mass="6377">MFSNNSDYISLLQRYKDLETKLFIDDLTGVGNKNHIKKRLEESLIELKKYDWL</sequence>
<dbReference type="Proteomes" id="UP000774000">
    <property type="component" value="Unassembled WGS sequence"/>
</dbReference>
<comment type="caution">
    <text evidence="1">The sequence shown here is derived from an EMBL/GenBank/DDBJ whole genome shotgun (WGS) entry which is preliminary data.</text>
</comment>
<gene>
    <name evidence="1" type="ORF">JOC47_000771</name>
</gene>
<keyword evidence="2" id="KW-1185">Reference proteome</keyword>
<evidence type="ECO:0000313" key="1">
    <source>
        <dbReference type="EMBL" id="MBM7555937.1"/>
    </source>
</evidence>
<accession>A0A939BNR5</accession>
<name>A0A939BNR5_9FIRM</name>
<organism evidence="1 2">
    <name type="scientific">Halanaerobacter jeridensis</name>
    <dbReference type="NCBI Taxonomy" id="706427"/>
    <lineage>
        <taxon>Bacteria</taxon>
        <taxon>Bacillati</taxon>
        <taxon>Bacillota</taxon>
        <taxon>Clostridia</taxon>
        <taxon>Halanaerobiales</taxon>
        <taxon>Halobacteroidaceae</taxon>
        <taxon>Halanaerobacter</taxon>
    </lineage>
</organism>
<reference evidence="1" key="1">
    <citation type="submission" date="2021-01" db="EMBL/GenBank/DDBJ databases">
        <title>Genomic Encyclopedia of Type Strains, Phase IV (KMG-IV): sequencing the most valuable type-strain genomes for metagenomic binning, comparative biology and taxonomic classification.</title>
        <authorList>
            <person name="Goeker M."/>
        </authorList>
    </citation>
    <scope>NUCLEOTIDE SEQUENCE</scope>
    <source>
        <strain evidence="1">DSM 23230</strain>
    </source>
</reference>
<evidence type="ECO:0000313" key="2">
    <source>
        <dbReference type="Proteomes" id="UP000774000"/>
    </source>
</evidence>
<protein>
    <submittedName>
        <fullName evidence="1">PleD family two-component response regulator</fullName>
    </submittedName>
</protein>